<evidence type="ECO:0000256" key="6">
    <source>
        <dbReference type="ARBA" id="ARBA00023239"/>
    </source>
</evidence>
<dbReference type="AlphaFoldDB" id="A0A0L0GEL2"/>
<dbReference type="GO" id="GO:0004664">
    <property type="term" value="F:prephenate dehydratase activity"/>
    <property type="evidence" value="ECO:0007669"/>
    <property type="project" value="UniProtKB-EC"/>
</dbReference>
<dbReference type="SUPFAM" id="SSF53850">
    <property type="entry name" value="Periplasmic binding protein-like II"/>
    <property type="match status" value="1"/>
</dbReference>
<feature type="domain" description="Prephenate dehydratase" evidence="7">
    <location>
        <begin position="7"/>
        <end position="182"/>
    </location>
</feature>
<dbReference type="eggNOG" id="KOG2797">
    <property type="taxonomic scope" value="Eukaryota"/>
</dbReference>
<dbReference type="GeneID" id="25901074"/>
<dbReference type="CDD" id="cd13631">
    <property type="entry name" value="PBP2_Ct-PDT_like"/>
    <property type="match status" value="1"/>
</dbReference>
<keyword evidence="5" id="KW-0584">Phenylalanine biosynthesis</keyword>
<evidence type="ECO:0000256" key="5">
    <source>
        <dbReference type="ARBA" id="ARBA00023222"/>
    </source>
</evidence>
<dbReference type="PANTHER" id="PTHR21022:SF19">
    <property type="entry name" value="PREPHENATE DEHYDRATASE-RELATED"/>
    <property type="match status" value="1"/>
</dbReference>
<name>A0A0L0GEL2_9EUKA</name>
<dbReference type="Pfam" id="PF00800">
    <property type="entry name" value="PDT"/>
    <property type="match status" value="1"/>
</dbReference>
<keyword evidence="3" id="KW-0028">Amino-acid biosynthesis</keyword>
<dbReference type="STRING" id="667725.A0A0L0GEL2"/>
<sequence>MTPTEKSVAYLGIPGTYTYISCTEKLPDYKLVPRPGFRECLEAVEKGEVDATLMAIENSTAGRVEAVHHLLRDTSLVITGEHFHSVKHCLLAPEGTSLDNVTEILSHEQALKQCKLFIARQGATPIPCSGTAVAAKLVAQSEGGNKAVIAAELCVELYQLSVLKRDIQDMKVNTTRFIVIQKPPQTPPPQIAGKAYGTSMLIGSNDNVDGLDVVKVFDCISAQGLTVSKMETYAGNIQIKQIYIELRCHSESDACRKACANIELITTVRPMGCYELADRPSDISA</sequence>
<proteinExistence type="predicted"/>
<comment type="pathway">
    <text evidence="1">Amino-acid biosynthesis; L-phenylalanine biosynthesis; phenylpyruvate from prephenate: step 1/1.</text>
</comment>
<evidence type="ECO:0000256" key="1">
    <source>
        <dbReference type="ARBA" id="ARBA00004741"/>
    </source>
</evidence>
<dbReference type="GO" id="GO:0005737">
    <property type="term" value="C:cytoplasm"/>
    <property type="evidence" value="ECO:0007669"/>
    <property type="project" value="TreeGrafter"/>
</dbReference>
<dbReference type="UniPathway" id="UPA00121">
    <property type="reaction ID" value="UER00345"/>
</dbReference>
<evidence type="ECO:0000259" key="7">
    <source>
        <dbReference type="PROSITE" id="PS51171"/>
    </source>
</evidence>
<dbReference type="EMBL" id="KQ241614">
    <property type="protein sequence ID" value="KNC87329.1"/>
    <property type="molecule type" value="Genomic_DNA"/>
</dbReference>
<evidence type="ECO:0000313" key="9">
    <source>
        <dbReference type="Proteomes" id="UP000054560"/>
    </source>
</evidence>
<dbReference type="InterPro" id="IPR008242">
    <property type="entry name" value="Chor_mutase/pphenate_deHydtase"/>
</dbReference>
<evidence type="ECO:0000256" key="3">
    <source>
        <dbReference type="ARBA" id="ARBA00022605"/>
    </source>
</evidence>
<protein>
    <recommendedName>
        <fullName evidence="2">prephenate dehydratase</fullName>
        <ecNumber evidence="2">4.2.1.51</ecNumber>
    </recommendedName>
</protein>
<keyword evidence="9" id="KW-1185">Reference proteome</keyword>
<dbReference type="Proteomes" id="UP000054560">
    <property type="component" value="Unassembled WGS sequence"/>
</dbReference>
<dbReference type="InterPro" id="IPR018528">
    <property type="entry name" value="Preph_deHydtase_CS"/>
</dbReference>
<keyword evidence="6" id="KW-0456">Lyase</keyword>
<keyword evidence="4" id="KW-0057">Aromatic amino acid biosynthesis</keyword>
<organism evidence="8 9">
    <name type="scientific">Sphaeroforma arctica JP610</name>
    <dbReference type="NCBI Taxonomy" id="667725"/>
    <lineage>
        <taxon>Eukaryota</taxon>
        <taxon>Ichthyosporea</taxon>
        <taxon>Ichthyophonida</taxon>
        <taxon>Sphaeroforma</taxon>
    </lineage>
</organism>
<evidence type="ECO:0000313" key="8">
    <source>
        <dbReference type="EMBL" id="KNC87329.1"/>
    </source>
</evidence>
<dbReference type="PIRSF" id="PIRSF001500">
    <property type="entry name" value="Chor_mut_pdt_Ppr"/>
    <property type="match status" value="1"/>
</dbReference>
<accession>A0A0L0GEL2</accession>
<evidence type="ECO:0000256" key="2">
    <source>
        <dbReference type="ARBA" id="ARBA00013147"/>
    </source>
</evidence>
<dbReference type="PANTHER" id="PTHR21022">
    <property type="entry name" value="PREPHENATE DEHYDRATASE P PROTEIN"/>
    <property type="match status" value="1"/>
</dbReference>
<dbReference type="OrthoDB" id="983542at2759"/>
<evidence type="ECO:0000256" key="4">
    <source>
        <dbReference type="ARBA" id="ARBA00023141"/>
    </source>
</evidence>
<dbReference type="RefSeq" id="XP_014161231.1">
    <property type="nucleotide sequence ID" value="XM_014305756.1"/>
</dbReference>
<dbReference type="InterPro" id="IPR001086">
    <property type="entry name" value="Preph_deHydtase"/>
</dbReference>
<dbReference type="Gene3D" id="3.40.190.10">
    <property type="entry name" value="Periplasmic binding protein-like II"/>
    <property type="match status" value="2"/>
</dbReference>
<dbReference type="EC" id="4.2.1.51" evidence="2"/>
<dbReference type="GO" id="GO:0009094">
    <property type="term" value="P:L-phenylalanine biosynthetic process"/>
    <property type="evidence" value="ECO:0007669"/>
    <property type="project" value="UniProtKB-UniPathway"/>
</dbReference>
<dbReference type="PROSITE" id="PS00857">
    <property type="entry name" value="PREPHENATE_DEHYDR_1"/>
    <property type="match status" value="1"/>
</dbReference>
<reference evidence="8 9" key="1">
    <citation type="submission" date="2011-02" db="EMBL/GenBank/DDBJ databases">
        <title>The Genome Sequence of Sphaeroforma arctica JP610.</title>
        <authorList>
            <consortium name="The Broad Institute Genome Sequencing Platform"/>
            <person name="Russ C."/>
            <person name="Cuomo C."/>
            <person name="Young S.K."/>
            <person name="Zeng Q."/>
            <person name="Gargeya S."/>
            <person name="Alvarado L."/>
            <person name="Berlin A."/>
            <person name="Chapman S.B."/>
            <person name="Chen Z."/>
            <person name="Freedman E."/>
            <person name="Gellesch M."/>
            <person name="Goldberg J."/>
            <person name="Griggs A."/>
            <person name="Gujja S."/>
            <person name="Heilman E."/>
            <person name="Heiman D."/>
            <person name="Howarth C."/>
            <person name="Mehta T."/>
            <person name="Neiman D."/>
            <person name="Pearson M."/>
            <person name="Roberts A."/>
            <person name="Saif S."/>
            <person name="Shea T."/>
            <person name="Shenoy N."/>
            <person name="Sisk P."/>
            <person name="Stolte C."/>
            <person name="Sykes S."/>
            <person name="White J."/>
            <person name="Yandava C."/>
            <person name="Burger G."/>
            <person name="Gray M.W."/>
            <person name="Holland P.W.H."/>
            <person name="King N."/>
            <person name="Lang F.B.F."/>
            <person name="Roger A.J."/>
            <person name="Ruiz-Trillo I."/>
            <person name="Haas B."/>
            <person name="Nusbaum C."/>
            <person name="Birren B."/>
        </authorList>
    </citation>
    <scope>NUCLEOTIDE SEQUENCE [LARGE SCALE GENOMIC DNA]</scope>
    <source>
        <strain evidence="8 9">JP610</strain>
    </source>
</reference>
<dbReference type="PROSITE" id="PS51171">
    <property type="entry name" value="PREPHENATE_DEHYDR_3"/>
    <property type="match status" value="1"/>
</dbReference>
<gene>
    <name evidence="8" type="ORF">SARC_00570</name>
</gene>